<dbReference type="AlphaFoldDB" id="A0A5M3N273"/>
<dbReference type="PANTHER" id="PTHR13035">
    <property type="entry name" value="PROTEIN N-TERMINAL GLUTAMINE AMIDOHYDROLASE"/>
    <property type="match status" value="1"/>
</dbReference>
<evidence type="ECO:0000256" key="6">
    <source>
        <dbReference type="ARBA" id="ARBA00029677"/>
    </source>
</evidence>
<dbReference type="KEGG" id="cput:CONPUDRAFT_117353"/>
<dbReference type="OrthoDB" id="191192at2759"/>
<evidence type="ECO:0000256" key="4">
    <source>
        <dbReference type="ARBA" id="ARBA00021247"/>
    </source>
</evidence>
<accession>A0A5M3N273</accession>
<comment type="caution">
    <text evidence="10">The sequence shown here is derived from an EMBL/GenBank/DDBJ whole genome shotgun (WGS) entry which is preliminary data.</text>
</comment>
<name>A0A5M3N273_CONPW</name>
<dbReference type="PANTHER" id="PTHR13035:SF0">
    <property type="entry name" value="PROTEIN N-TERMINAL GLUTAMINE AMIDOHYDROLASE"/>
    <property type="match status" value="1"/>
</dbReference>
<dbReference type="GO" id="GO:0008418">
    <property type="term" value="F:protein-N-terminal asparagine amidohydrolase activity"/>
    <property type="evidence" value="ECO:0007669"/>
    <property type="project" value="UniProtKB-UniRule"/>
</dbReference>
<keyword evidence="11" id="KW-1185">Reference proteome</keyword>
<proteinExistence type="inferred from homology"/>
<evidence type="ECO:0000256" key="8">
    <source>
        <dbReference type="RuleBase" id="RU367082"/>
    </source>
</evidence>
<reference evidence="11" key="1">
    <citation type="journal article" date="2012" name="Science">
        <title>The Paleozoic origin of enzymatic lignin decomposition reconstructed from 31 fungal genomes.</title>
        <authorList>
            <person name="Floudas D."/>
            <person name="Binder M."/>
            <person name="Riley R."/>
            <person name="Barry K."/>
            <person name="Blanchette R.A."/>
            <person name="Henrissat B."/>
            <person name="Martinez A.T."/>
            <person name="Otillar R."/>
            <person name="Spatafora J.W."/>
            <person name="Yadav J.S."/>
            <person name="Aerts A."/>
            <person name="Benoit I."/>
            <person name="Boyd A."/>
            <person name="Carlson A."/>
            <person name="Copeland A."/>
            <person name="Coutinho P.M."/>
            <person name="de Vries R.P."/>
            <person name="Ferreira P."/>
            <person name="Findley K."/>
            <person name="Foster B."/>
            <person name="Gaskell J."/>
            <person name="Glotzer D."/>
            <person name="Gorecki P."/>
            <person name="Heitman J."/>
            <person name="Hesse C."/>
            <person name="Hori C."/>
            <person name="Igarashi K."/>
            <person name="Jurgens J.A."/>
            <person name="Kallen N."/>
            <person name="Kersten P."/>
            <person name="Kohler A."/>
            <person name="Kuees U."/>
            <person name="Kumar T.K.A."/>
            <person name="Kuo A."/>
            <person name="LaButti K."/>
            <person name="Larrondo L.F."/>
            <person name="Lindquist E."/>
            <person name="Ling A."/>
            <person name="Lombard V."/>
            <person name="Lucas S."/>
            <person name="Lundell T."/>
            <person name="Martin R."/>
            <person name="McLaughlin D.J."/>
            <person name="Morgenstern I."/>
            <person name="Morin E."/>
            <person name="Murat C."/>
            <person name="Nagy L.G."/>
            <person name="Nolan M."/>
            <person name="Ohm R.A."/>
            <person name="Patyshakuliyeva A."/>
            <person name="Rokas A."/>
            <person name="Ruiz-Duenas F.J."/>
            <person name="Sabat G."/>
            <person name="Salamov A."/>
            <person name="Samejima M."/>
            <person name="Schmutz J."/>
            <person name="Slot J.C."/>
            <person name="St John F."/>
            <person name="Stenlid J."/>
            <person name="Sun H."/>
            <person name="Sun S."/>
            <person name="Syed K."/>
            <person name="Tsang A."/>
            <person name="Wiebenga A."/>
            <person name="Young D."/>
            <person name="Pisabarro A."/>
            <person name="Eastwood D.C."/>
            <person name="Martin F."/>
            <person name="Cullen D."/>
            <person name="Grigoriev I.V."/>
            <person name="Hibbett D.S."/>
        </authorList>
    </citation>
    <scope>NUCLEOTIDE SEQUENCE [LARGE SCALE GENOMIC DNA]</scope>
    <source>
        <strain evidence="11">RWD-64-598 SS2</strain>
    </source>
</reference>
<dbReference type="Pfam" id="PF09764">
    <property type="entry name" value="Nt_Gln_amidase"/>
    <property type="match status" value="1"/>
</dbReference>
<dbReference type="GeneID" id="19199316"/>
<evidence type="ECO:0000256" key="3">
    <source>
        <dbReference type="ARBA" id="ARBA00012718"/>
    </source>
</evidence>
<dbReference type="OMA" id="GWGTVYS"/>
<dbReference type="EC" id="3.5.1.122" evidence="3 8"/>
<protein>
    <recommendedName>
        <fullName evidence="4 8">Protein N-terminal glutamine amidohydrolase</fullName>
        <ecNumber evidence="3 8">3.5.1.122</ecNumber>
    </recommendedName>
    <alternativeName>
        <fullName evidence="6 8">Protein NH2-terminal glutamine deamidase</fullName>
    </alternativeName>
</protein>
<dbReference type="InterPro" id="IPR023128">
    <property type="entry name" value="Prot_N_Gln_amidohydro_ab_roll"/>
</dbReference>
<evidence type="ECO:0000256" key="2">
    <source>
        <dbReference type="ARBA" id="ARBA00011245"/>
    </source>
</evidence>
<evidence type="ECO:0000313" key="10">
    <source>
        <dbReference type="EMBL" id="EIW84991.1"/>
    </source>
</evidence>
<feature type="domain" description="Protein N-terminal glutamine amidohydrolase alpha beta roll" evidence="9">
    <location>
        <begin position="15"/>
        <end position="214"/>
    </location>
</feature>
<dbReference type="GO" id="GO:0070773">
    <property type="term" value="F:protein-N-terminal glutamine amidohydrolase activity"/>
    <property type="evidence" value="ECO:0007669"/>
    <property type="project" value="UniProtKB-UniRule"/>
</dbReference>
<comment type="function">
    <text evidence="8">Mediates the side-chain deamidation of N-terminal glutamine residues to glutamate, an important step in N-end rule pathway of protein degradation. Conversion of the resulting N-terminal glutamine to glutamate renders the protein susceptible to arginylation, polyubiquitination and degradation as specified by the N-end rule. Does not act on substrates with internal or C-terminal glutamine and does not act on non-glutamine residues in any position.</text>
</comment>
<evidence type="ECO:0000256" key="1">
    <source>
        <dbReference type="ARBA" id="ARBA00008985"/>
    </source>
</evidence>
<evidence type="ECO:0000256" key="5">
    <source>
        <dbReference type="ARBA" id="ARBA00022801"/>
    </source>
</evidence>
<dbReference type="GO" id="GO:0005829">
    <property type="term" value="C:cytosol"/>
    <property type="evidence" value="ECO:0007669"/>
    <property type="project" value="TreeGrafter"/>
</dbReference>
<comment type="catalytic activity">
    <reaction evidence="7 8">
        <text>N-terminal L-glutaminyl-[protein] + H2O = N-terminal L-glutamyl-[protein] + NH4(+)</text>
        <dbReference type="Rhea" id="RHEA:50680"/>
        <dbReference type="Rhea" id="RHEA-COMP:12668"/>
        <dbReference type="Rhea" id="RHEA-COMP:12777"/>
        <dbReference type="ChEBI" id="CHEBI:15377"/>
        <dbReference type="ChEBI" id="CHEBI:28938"/>
        <dbReference type="ChEBI" id="CHEBI:64721"/>
        <dbReference type="ChEBI" id="CHEBI:64722"/>
        <dbReference type="EC" id="3.5.1.122"/>
    </reaction>
</comment>
<organism evidence="10 11">
    <name type="scientific">Coniophora puteana (strain RWD-64-598)</name>
    <name type="common">Brown rot fungus</name>
    <dbReference type="NCBI Taxonomy" id="741705"/>
    <lineage>
        <taxon>Eukaryota</taxon>
        <taxon>Fungi</taxon>
        <taxon>Dikarya</taxon>
        <taxon>Basidiomycota</taxon>
        <taxon>Agaricomycotina</taxon>
        <taxon>Agaricomycetes</taxon>
        <taxon>Agaricomycetidae</taxon>
        <taxon>Boletales</taxon>
        <taxon>Coniophorineae</taxon>
        <taxon>Coniophoraceae</taxon>
        <taxon>Coniophora</taxon>
    </lineage>
</organism>
<dbReference type="RefSeq" id="XP_007764634.1">
    <property type="nucleotide sequence ID" value="XM_007766444.1"/>
</dbReference>
<dbReference type="InterPro" id="IPR037132">
    <property type="entry name" value="N_Gln_amidohydro_ab_roll_sf"/>
</dbReference>
<comment type="subunit">
    <text evidence="2 8">Monomer.</text>
</comment>
<evidence type="ECO:0000313" key="11">
    <source>
        <dbReference type="Proteomes" id="UP000053558"/>
    </source>
</evidence>
<dbReference type="EMBL" id="JH711574">
    <property type="protein sequence ID" value="EIW84991.1"/>
    <property type="molecule type" value="Genomic_DNA"/>
</dbReference>
<sequence>MDRDIQPPLLPNVLYTPYYCEENIFLLAEHFLRQDLVPLTWDVYVVFISNHTQTVAVWNQRVSPSPELPIVWDYHVVLVLKSRRTKISSSANLDGQTWVYDLDTLLNVPCSWKEYTDKTFLDEDSILPRYHSLFRVIPAKGFLDHFASDRSHMLKTNSSEVPPCYHHCPPAYPALRGPKAVEGGVVNNLMSHFVSMAPSLGVYGTVMNLDEFVRWCLETPLITFD</sequence>
<dbReference type="InterPro" id="IPR039733">
    <property type="entry name" value="NTAQ1"/>
</dbReference>
<evidence type="ECO:0000259" key="9">
    <source>
        <dbReference type="Pfam" id="PF09764"/>
    </source>
</evidence>
<comment type="similarity">
    <text evidence="1 8">Belongs to the NTAQ1 family.</text>
</comment>
<gene>
    <name evidence="10" type="ORF">CONPUDRAFT_117353</name>
</gene>
<evidence type="ECO:0000256" key="7">
    <source>
        <dbReference type="ARBA" id="ARBA00048768"/>
    </source>
</evidence>
<keyword evidence="5 8" id="KW-0378">Hydrolase</keyword>
<dbReference type="GO" id="GO:0005634">
    <property type="term" value="C:nucleus"/>
    <property type="evidence" value="ECO:0007669"/>
    <property type="project" value="TreeGrafter"/>
</dbReference>
<dbReference type="Gene3D" id="3.10.620.10">
    <property type="entry name" value="Protein N-terminal glutamine amidohydrolase, alpha beta roll"/>
    <property type="match status" value="1"/>
</dbReference>
<dbReference type="Proteomes" id="UP000053558">
    <property type="component" value="Unassembled WGS sequence"/>
</dbReference>